<evidence type="ECO:0000259" key="5">
    <source>
        <dbReference type="PROSITE" id="PS01124"/>
    </source>
</evidence>
<dbReference type="GO" id="GO:0003700">
    <property type="term" value="F:DNA-binding transcription factor activity"/>
    <property type="evidence" value="ECO:0007669"/>
    <property type="project" value="InterPro"/>
</dbReference>
<gene>
    <name evidence="6" type="ORF">SAMN05444171_2123</name>
</gene>
<dbReference type="AlphaFoldDB" id="A0A1M6VX47"/>
<evidence type="ECO:0000313" key="6">
    <source>
        <dbReference type="EMBL" id="SEC72808.1"/>
    </source>
</evidence>
<evidence type="ECO:0000256" key="2">
    <source>
        <dbReference type="ARBA" id="ARBA00023125"/>
    </source>
</evidence>
<dbReference type="InterPro" id="IPR020449">
    <property type="entry name" value="Tscrpt_reg_AraC-type_HTH"/>
</dbReference>
<keyword evidence="2" id="KW-0238">DNA-binding</keyword>
<evidence type="ECO:0000313" key="7">
    <source>
        <dbReference type="Proteomes" id="UP000183208"/>
    </source>
</evidence>
<reference evidence="6 7" key="1">
    <citation type="submission" date="2016-10" db="EMBL/GenBank/DDBJ databases">
        <authorList>
            <person name="de Groot N.N."/>
        </authorList>
    </citation>
    <scope>NUCLEOTIDE SEQUENCE [LARGE SCALE GENOMIC DNA]</scope>
    <source>
        <strain evidence="6 7">GAS522</strain>
    </source>
</reference>
<dbReference type="InterPro" id="IPR050204">
    <property type="entry name" value="AraC_XylS_family_regulators"/>
</dbReference>
<evidence type="ECO:0000256" key="3">
    <source>
        <dbReference type="ARBA" id="ARBA00023163"/>
    </source>
</evidence>
<feature type="region of interest" description="Disordered" evidence="4">
    <location>
        <begin position="1"/>
        <end position="22"/>
    </location>
</feature>
<sequence>MSDVGDSRSDFPSSPPSIVDISPPDIARRRQATWGAIQADNVRITRRETFEYGFQARRHLLIAYERAERDDGETLIEGLPKSTLREFNCKLSLVPAGHRFYGWQTPRVLTRVTYFYIDLKDRLFDPGSGIACPTISPRLFFFDRTVWDTALKLKAEVGKSDPGSREYAEALSLVLMHEIMRLEGATSAAAKPLRGGLPVWRQKHVTEFIEEHLAEEISLAALAELADLSLYHFARAFTQSFGVPPHRYHMARRMDRARSLLQRPALSVTQIGIRIGFRETSSFTRAFRRFTGLTPTEYRRHRED</sequence>
<dbReference type="GO" id="GO:0043565">
    <property type="term" value="F:sequence-specific DNA binding"/>
    <property type="evidence" value="ECO:0007669"/>
    <property type="project" value="InterPro"/>
</dbReference>
<dbReference type="Pfam" id="PF12833">
    <property type="entry name" value="HTH_18"/>
    <property type="match status" value="1"/>
</dbReference>
<keyword evidence="3" id="KW-0804">Transcription</keyword>
<dbReference type="RefSeq" id="WP_157793717.1">
    <property type="nucleotide sequence ID" value="NZ_FNTI01000001.1"/>
</dbReference>
<dbReference type="Proteomes" id="UP000183208">
    <property type="component" value="Unassembled WGS sequence"/>
</dbReference>
<evidence type="ECO:0000256" key="1">
    <source>
        <dbReference type="ARBA" id="ARBA00023015"/>
    </source>
</evidence>
<dbReference type="SUPFAM" id="SSF46689">
    <property type="entry name" value="Homeodomain-like"/>
    <property type="match status" value="2"/>
</dbReference>
<dbReference type="SMART" id="SM00342">
    <property type="entry name" value="HTH_ARAC"/>
    <property type="match status" value="1"/>
</dbReference>
<name>A0A1M6VX47_9BRAD</name>
<dbReference type="InterPro" id="IPR009057">
    <property type="entry name" value="Homeodomain-like_sf"/>
</dbReference>
<organism evidence="6 7">
    <name type="scientific">Bradyrhizobium lablabi</name>
    <dbReference type="NCBI Taxonomy" id="722472"/>
    <lineage>
        <taxon>Bacteria</taxon>
        <taxon>Pseudomonadati</taxon>
        <taxon>Pseudomonadota</taxon>
        <taxon>Alphaproteobacteria</taxon>
        <taxon>Hyphomicrobiales</taxon>
        <taxon>Nitrobacteraceae</taxon>
        <taxon>Bradyrhizobium</taxon>
    </lineage>
</organism>
<keyword evidence="1" id="KW-0805">Transcription regulation</keyword>
<dbReference type="PROSITE" id="PS01124">
    <property type="entry name" value="HTH_ARAC_FAMILY_2"/>
    <property type="match status" value="1"/>
</dbReference>
<dbReference type="InterPro" id="IPR018060">
    <property type="entry name" value="HTH_AraC"/>
</dbReference>
<dbReference type="PRINTS" id="PR00032">
    <property type="entry name" value="HTHARAC"/>
</dbReference>
<dbReference type="Gene3D" id="1.10.10.60">
    <property type="entry name" value="Homeodomain-like"/>
    <property type="match status" value="2"/>
</dbReference>
<dbReference type="PROSITE" id="PS00041">
    <property type="entry name" value="HTH_ARAC_FAMILY_1"/>
    <property type="match status" value="1"/>
</dbReference>
<dbReference type="PANTHER" id="PTHR46796">
    <property type="entry name" value="HTH-TYPE TRANSCRIPTIONAL ACTIVATOR RHAS-RELATED"/>
    <property type="match status" value="1"/>
</dbReference>
<accession>A0A1M6VX47</accession>
<evidence type="ECO:0000256" key="4">
    <source>
        <dbReference type="SAM" id="MobiDB-lite"/>
    </source>
</evidence>
<proteinExistence type="predicted"/>
<feature type="domain" description="HTH araC/xylS-type" evidence="5">
    <location>
        <begin position="203"/>
        <end position="301"/>
    </location>
</feature>
<protein>
    <submittedName>
        <fullName evidence="6">AraC family transcriptional regulator</fullName>
    </submittedName>
</protein>
<dbReference type="EMBL" id="FNTI01000001">
    <property type="protein sequence ID" value="SEC72808.1"/>
    <property type="molecule type" value="Genomic_DNA"/>
</dbReference>
<dbReference type="PANTHER" id="PTHR46796:SF6">
    <property type="entry name" value="ARAC SUBFAMILY"/>
    <property type="match status" value="1"/>
</dbReference>
<dbReference type="InterPro" id="IPR018062">
    <property type="entry name" value="HTH_AraC-typ_CS"/>
</dbReference>